<dbReference type="Proteomes" id="UP000683429">
    <property type="component" value="Chromosome"/>
</dbReference>
<keyword evidence="4" id="KW-1185">Reference proteome</keyword>
<evidence type="ECO:0000313" key="4">
    <source>
        <dbReference type="Proteomes" id="UP000683429"/>
    </source>
</evidence>
<evidence type="ECO:0000313" key="2">
    <source>
        <dbReference type="EMBL" id="SEN47638.1"/>
    </source>
</evidence>
<dbReference type="RefSeq" id="WP_036588318.1">
    <property type="nucleotide sequence ID" value="NZ_CP076607.1"/>
</dbReference>
<sequence length="81" mass="9470">MNDKPEINRDVIIHTAKGETFYPLKDYDMEEIAKNQNYVDLGRYRVNPEKVDNFVLMTGKLTFIDGHTIVIEKSIGTEHWL</sequence>
<dbReference type="EMBL" id="CP076607">
    <property type="protein sequence ID" value="QWU14347.1"/>
    <property type="molecule type" value="Genomic_DNA"/>
</dbReference>
<proteinExistence type="predicted"/>
<dbReference type="Proteomes" id="UP000198809">
    <property type="component" value="Unassembled WGS sequence"/>
</dbReference>
<organism evidence="2 3">
    <name type="scientific">Paenibacillus sophorae</name>
    <dbReference type="NCBI Taxonomy" id="1333845"/>
    <lineage>
        <taxon>Bacteria</taxon>
        <taxon>Bacillati</taxon>
        <taxon>Bacillota</taxon>
        <taxon>Bacilli</taxon>
        <taxon>Bacillales</taxon>
        <taxon>Paenibacillaceae</taxon>
        <taxon>Paenibacillus</taxon>
    </lineage>
</organism>
<name>A0A1H8GWJ3_9BACL</name>
<accession>A0A1H8GWJ3</accession>
<protein>
    <submittedName>
        <fullName evidence="2">Uncharacterized protein</fullName>
    </submittedName>
</protein>
<dbReference type="EMBL" id="FODH01000001">
    <property type="protein sequence ID" value="SEN47638.1"/>
    <property type="molecule type" value="Genomic_DNA"/>
</dbReference>
<dbReference type="AlphaFoldDB" id="A0A1H8GWJ3"/>
<dbReference type="STRING" id="1333845.SAMN04487895_101650"/>
<gene>
    <name evidence="1" type="ORF">KP014_20795</name>
    <name evidence="2" type="ORF">SAMN04487895_101650</name>
</gene>
<reference evidence="2 3" key="1">
    <citation type="submission" date="2016-10" db="EMBL/GenBank/DDBJ databases">
        <authorList>
            <person name="de Groot N.N."/>
        </authorList>
    </citation>
    <scope>NUCLEOTIDE SEQUENCE [LARGE SCALE GENOMIC DNA]</scope>
    <source>
        <strain evidence="2 3">CGMCC 1.10238</strain>
    </source>
</reference>
<evidence type="ECO:0000313" key="1">
    <source>
        <dbReference type="EMBL" id="QWU14347.1"/>
    </source>
</evidence>
<evidence type="ECO:0000313" key="3">
    <source>
        <dbReference type="Proteomes" id="UP000198809"/>
    </source>
</evidence>
<reference evidence="1 4" key="2">
    <citation type="submission" date="2021-06" db="EMBL/GenBank/DDBJ databases">
        <title>Whole genome sequence of Paenibacillus sophorae DSM23020 for comparative genomics.</title>
        <authorList>
            <person name="Kim M.-J."/>
            <person name="Lee G."/>
            <person name="Shin J.-H."/>
        </authorList>
    </citation>
    <scope>NUCLEOTIDE SEQUENCE [LARGE SCALE GENOMIC DNA]</scope>
    <source>
        <strain evidence="1 4">DSM 23020</strain>
    </source>
</reference>